<dbReference type="Proteomes" id="UP000284531">
    <property type="component" value="Unassembled WGS sequence"/>
</dbReference>
<feature type="domain" description="Cardiolipin synthase N-terminal" evidence="7">
    <location>
        <begin position="20"/>
        <end position="57"/>
    </location>
</feature>
<evidence type="ECO:0000256" key="2">
    <source>
        <dbReference type="ARBA" id="ARBA00022475"/>
    </source>
</evidence>
<keyword evidence="4 6" id="KW-1133">Transmembrane helix</keyword>
<evidence type="ECO:0000256" key="1">
    <source>
        <dbReference type="ARBA" id="ARBA00004651"/>
    </source>
</evidence>
<reference evidence="8 9" key="1">
    <citation type="submission" date="2018-09" db="EMBL/GenBank/DDBJ databases">
        <title>Genomic Encyclopedia of Archaeal and Bacterial Type Strains, Phase II (KMG-II): from individual species to whole genera.</title>
        <authorList>
            <person name="Goeker M."/>
        </authorList>
    </citation>
    <scope>NUCLEOTIDE SEQUENCE [LARGE SCALE GENOMIC DNA]</scope>
    <source>
        <strain evidence="8 9">DSM 21950</strain>
    </source>
</reference>
<sequence>MITSILFNIWLLLKIVAILLPIVAIVDILKRKLLGIDKLIWILLVIFIPIIGSIIYFYDRIKHRKRK</sequence>
<keyword evidence="3 6" id="KW-0812">Transmembrane</keyword>
<evidence type="ECO:0000313" key="9">
    <source>
        <dbReference type="Proteomes" id="UP000284531"/>
    </source>
</evidence>
<protein>
    <submittedName>
        <fullName evidence="8">Phospholipase D-like protein</fullName>
    </submittedName>
</protein>
<evidence type="ECO:0000256" key="4">
    <source>
        <dbReference type="ARBA" id="ARBA00022989"/>
    </source>
</evidence>
<keyword evidence="5 6" id="KW-0472">Membrane</keyword>
<dbReference type="Pfam" id="PF13396">
    <property type="entry name" value="PLDc_N"/>
    <property type="match status" value="1"/>
</dbReference>
<feature type="transmembrane region" description="Helical" evidence="6">
    <location>
        <begin position="38"/>
        <end position="58"/>
    </location>
</feature>
<keyword evidence="9" id="KW-1185">Reference proteome</keyword>
<feature type="transmembrane region" description="Helical" evidence="6">
    <location>
        <begin position="7"/>
        <end position="26"/>
    </location>
</feature>
<accession>A0A419X2W2</accession>
<proteinExistence type="predicted"/>
<dbReference type="EMBL" id="RAPQ01000009">
    <property type="protein sequence ID" value="RKE02047.1"/>
    <property type="molecule type" value="Genomic_DNA"/>
</dbReference>
<evidence type="ECO:0000259" key="7">
    <source>
        <dbReference type="Pfam" id="PF13396"/>
    </source>
</evidence>
<keyword evidence="2" id="KW-1003">Cell membrane</keyword>
<evidence type="ECO:0000256" key="3">
    <source>
        <dbReference type="ARBA" id="ARBA00022692"/>
    </source>
</evidence>
<organism evidence="8 9">
    <name type="scientific">Marinifilum flexuosum</name>
    <dbReference type="NCBI Taxonomy" id="1117708"/>
    <lineage>
        <taxon>Bacteria</taxon>
        <taxon>Pseudomonadati</taxon>
        <taxon>Bacteroidota</taxon>
        <taxon>Bacteroidia</taxon>
        <taxon>Marinilabiliales</taxon>
        <taxon>Marinifilaceae</taxon>
    </lineage>
</organism>
<name>A0A419X2W2_9BACT</name>
<comment type="subcellular location">
    <subcellularLocation>
        <location evidence="1">Cell membrane</location>
        <topology evidence="1">Multi-pass membrane protein</topology>
    </subcellularLocation>
</comment>
<dbReference type="InterPro" id="IPR027379">
    <property type="entry name" value="CLS_N"/>
</dbReference>
<comment type="caution">
    <text evidence="8">The sequence shown here is derived from an EMBL/GenBank/DDBJ whole genome shotgun (WGS) entry which is preliminary data.</text>
</comment>
<dbReference type="GO" id="GO:0005886">
    <property type="term" value="C:plasma membrane"/>
    <property type="evidence" value="ECO:0007669"/>
    <property type="project" value="UniProtKB-SubCell"/>
</dbReference>
<evidence type="ECO:0000313" key="8">
    <source>
        <dbReference type="EMBL" id="RKE02047.1"/>
    </source>
</evidence>
<evidence type="ECO:0000256" key="5">
    <source>
        <dbReference type="ARBA" id="ARBA00023136"/>
    </source>
</evidence>
<dbReference type="AlphaFoldDB" id="A0A419X2W2"/>
<gene>
    <name evidence="8" type="ORF">BXY64_2128</name>
</gene>
<evidence type="ECO:0000256" key="6">
    <source>
        <dbReference type="SAM" id="Phobius"/>
    </source>
</evidence>
<dbReference type="RefSeq" id="WP_120239910.1">
    <property type="nucleotide sequence ID" value="NZ_CANNFL010000021.1"/>
</dbReference>